<name>A0AAE1F3J5_PETCI</name>
<protein>
    <submittedName>
        <fullName evidence="3">Uncharacterized protein</fullName>
    </submittedName>
</protein>
<dbReference type="Proteomes" id="UP001286313">
    <property type="component" value="Unassembled WGS sequence"/>
</dbReference>
<keyword evidence="2" id="KW-0812">Transmembrane</keyword>
<sequence>MTPGGVGEPGITEAMELEKKQSCDEDRSCASSSSSSHTPGVQPKVCQSCEHLYGNNGGVILSPSSLVHAPQTPIGLIAPRHSPSQHIYKAPVLRTPLALWTTLRYGGLCECGRGDGQCRCNQCEVGSSWPPLQSRTPAWWSKVKVALLVIAAILPWVFLVTYLILYYRT</sequence>
<reference evidence="3" key="1">
    <citation type="submission" date="2023-10" db="EMBL/GenBank/DDBJ databases">
        <title>Genome assemblies of two species of porcelain crab, Petrolisthes cinctipes and Petrolisthes manimaculis (Anomura: Porcellanidae).</title>
        <authorList>
            <person name="Angst P."/>
        </authorList>
    </citation>
    <scope>NUCLEOTIDE SEQUENCE</scope>
    <source>
        <strain evidence="3">PB745_01</strain>
        <tissue evidence="3">Gill</tissue>
    </source>
</reference>
<keyword evidence="2" id="KW-0472">Membrane</keyword>
<feature type="region of interest" description="Disordered" evidence="1">
    <location>
        <begin position="22"/>
        <end position="41"/>
    </location>
</feature>
<accession>A0AAE1F3J5</accession>
<comment type="caution">
    <text evidence="3">The sequence shown here is derived from an EMBL/GenBank/DDBJ whole genome shotgun (WGS) entry which is preliminary data.</text>
</comment>
<dbReference type="EMBL" id="JAWQEG010003414">
    <property type="protein sequence ID" value="KAK3866341.1"/>
    <property type="molecule type" value="Genomic_DNA"/>
</dbReference>
<keyword evidence="2" id="KW-1133">Transmembrane helix</keyword>
<organism evidence="3 4">
    <name type="scientific">Petrolisthes cinctipes</name>
    <name type="common">Flat porcelain crab</name>
    <dbReference type="NCBI Taxonomy" id="88211"/>
    <lineage>
        <taxon>Eukaryota</taxon>
        <taxon>Metazoa</taxon>
        <taxon>Ecdysozoa</taxon>
        <taxon>Arthropoda</taxon>
        <taxon>Crustacea</taxon>
        <taxon>Multicrustacea</taxon>
        <taxon>Malacostraca</taxon>
        <taxon>Eumalacostraca</taxon>
        <taxon>Eucarida</taxon>
        <taxon>Decapoda</taxon>
        <taxon>Pleocyemata</taxon>
        <taxon>Anomura</taxon>
        <taxon>Galatheoidea</taxon>
        <taxon>Porcellanidae</taxon>
        <taxon>Petrolisthes</taxon>
    </lineage>
</organism>
<proteinExistence type="predicted"/>
<gene>
    <name evidence="3" type="ORF">Pcinc_028122</name>
</gene>
<evidence type="ECO:0000313" key="4">
    <source>
        <dbReference type="Proteomes" id="UP001286313"/>
    </source>
</evidence>
<evidence type="ECO:0000256" key="2">
    <source>
        <dbReference type="SAM" id="Phobius"/>
    </source>
</evidence>
<keyword evidence="4" id="KW-1185">Reference proteome</keyword>
<evidence type="ECO:0000256" key="1">
    <source>
        <dbReference type="SAM" id="MobiDB-lite"/>
    </source>
</evidence>
<dbReference type="AlphaFoldDB" id="A0AAE1F3J5"/>
<evidence type="ECO:0000313" key="3">
    <source>
        <dbReference type="EMBL" id="KAK3866341.1"/>
    </source>
</evidence>
<feature type="transmembrane region" description="Helical" evidence="2">
    <location>
        <begin position="145"/>
        <end position="167"/>
    </location>
</feature>